<protein>
    <submittedName>
        <fullName evidence="11">Methyl-accepting chemotaxis protein</fullName>
    </submittedName>
</protein>
<dbReference type="Proteomes" id="UP001524478">
    <property type="component" value="Unassembled WGS sequence"/>
</dbReference>
<evidence type="ECO:0000256" key="5">
    <source>
        <dbReference type="ARBA" id="ARBA00022989"/>
    </source>
</evidence>
<keyword evidence="7 8" id="KW-0807">Transducer</keyword>
<gene>
    <name evidence="11" type="ORF">NE686_20395</name>
</gene>
<evidence type="ECO:0000256" key="8">
    <source>
        <dbReference type="PROSITE-ProRule" id="PRU00284"/>
    </source>
</evidence>
<evidence type="ECO:0000313" key="12">
    <source>
        <dbReference type="Proteomes" id="UP001524478"/>
    </source>
</evidence>
<feature type="transmembrane region" description="Helical" evidence="9">
    <location>
        <begin position="307"/>
        <end position="326"/>
    </location>
</feature>
<reference evidence="11 12" key="1">
    <citation type="submission" date="2022-06" db="EMBL/GenBank/DDBJ databases">
        <title>Isolation of gut microbiota from human fecal samples.</title>
        <authorList>
            <person name="Pamer E.G."/>
            <person name="Barat B."/>
            <person name="Waligurski E."/>
            <person name="Medina S."/>
            <person name="Paddock L."/>
            <person name="Mostad J."/>
        </authorList>
    </citation>
    <scope>NUCLEOTIDE SEQUENCE [LARGE SCALE GENOMIC DNA]</scope>
    <source>
        <strain evidence="11 12">DFI.7.95</strain>
    </source>
</reference>
<keyword evidence="3" id="KW-0145">Chemotaxis</keyword>
<comment type="caution">
    <text evidence="11">The sequence shown here is derived from an EMBL/GenBank/DDBJ whole genome shotgun (WGS) entry which is preliminary data.</text>
</comment>
<dbReference type="InterPro" id="IPR004089">
    <property type="entry name" value="MCPsignal_dom"/>
</dbReference>
<dbReference type="CDD" id="cd11386">
    <property type="entry name" value="MCP_signal"/>
    <property type="match status" value="1"/>
</dbReference>
<evidence type="ECO:0000256" key="1">
    <source>
        <dbReference type="ARBA" id="ARBA00004651"/>
    </source>
</evidence>
<keyword evidence="2" id="KW-1003">Cell membrane</keyword>
<dbReference type="Pfam" id="PF00015">
    <property type="entry name" value="MCPsignal"/>
    <property type="match status" value="1"/>
</dbReference>
<dbReference type="PANTHER" id="PTHR32089">
    <property type="entry name" value="METHYL-ACCEPTING CHEMOTAXIS PROTEIN MCPB"/>
    <property type="match status" value="1"/>
</dbReference>
<evidence type="ECO:0000256" key="9">
    <source>
        <dbReference type="SAM" id="Phobius"/>
    </source>
</evidence>
<feature type="domain" description="Methyl-accepting transducer" evidence="10">
    <location>
        <begin position="406"/>
        <end position="663"/>
    </location>
</feature>
<keyword evidence="12" id="KW-1185">Reference proteome</keyword>
<dbReference type="EMBL" id="JANGAC010000022">
    <property type="protein sequence ID" value="MCQ4925477.1"/>
    <property type="molecule type" value="Genomic_DNA"/>
</dbReference>
<dbReference type="PANTHER" id="PTHR32089:SF112">
    <property type="entry name" value="LYSOZYME-LIKE PROTEIN-RELATED"/>
    <property type="match status" value="1"/>
</dbReference>
<name>A0ABT1SGI5_9FIRM</name>
<evidence type="ECO:0000256" key="6">
    <source>
        <dbReference type="ARBA" id="ARBA00023136"/>
    </source>
</evidence>
<proteinExistence type="predicted"/>
<keyword evidence="5 9" id="KW-1133">Transmembrane helix</keyword>
<accession>A0ABT1SGI5</accession>
<dbReference type="CDD" id="cd12912">
    <property type="entry name" value="PDC2_MCP_like"/>
    <property type="match status" value="1"/>
</dbReference>
<keyword evidence="6 9" id="KW-0472">Membrane</keyword>
<dbReference type="Gene3D" id="1.10.287.950">
    <property type="entry name" value="Methyl-accepting chemotaxis protein"/>
    <property type="match status" value="1"/>
</dbReference>
<evidence type="ECO:0000313" key="11">
    <source>
        <dbReference type="EMBL" id="MCQ4925477.1"/>
    </source>
</evidence>
<dbReference type="RefSeq" id="WP_256312931.1">
    <property type="nucleotide sequence ID" value="NZ_JANGAC010000022.1"/>
</dbReference>
<dbReference type="SUPFAM" id="SSF58104">
    <property type="entry name" value="Methyl-accepting chemotaxis protein (MCP) signaling domain"/>
    <property type="match status" value="1"/>
</dbReference>
<comment type="subcellular location">
    <subcellularLocation>
        <location evidence="1">Cell membrane</location>
        <topology evidence="1">Multi-pass membrane protein</topology>
    </subcellularLocation>
</comment>
<keyword evidence="4 9" id="KW-0812">Transmembrane</keyword>
<dbReference type="Pfam" id="PF02743">
    <property type="entry name" value="dCache_1"/>
    <property type="match status" value="1"/>
</dbReference>
<dbReference type="Gene3D" id="3.30.450.20">
    <property type="entry name" value="PAS domain"/>
    <property type="match status" value="2"/>
</dbReference>
<dbReference type="InterPro" id="IPR033479">
    <property type="entry name" value="dCache_1"/>
</dbReference>
<evidence type="ECO:0000256" key="2">
    <source>
        <dbReference type="ARBA" id="ARBA00022475"/>
    </source>
</evidence>
<evidence type="ECO:0000256" key="3">
    <source>
        <dbReference type="ARBA" id="ARBA00022500"/>
    </source>
</evidence>
<dbReference type="SMART" id="SM00283">
    <property type="entry name" value="MA"/>
    <property type="match status" value="1"/>
</dbReference>
<organism evidence="11 12">
    <name type="scientific">Tissierella carlieri</name>
    <dbReference type="NCBI Taxonomy" id="689904"/>
    <lineage>
        <taxon>Bacteria</taxon>
        <taxon>Bacillati</taxon>
        <taxon>Bacillota</taxon>
        <taxon>Tissierellia</taxon>
        <taxon>Tissierellales</taxon>
        <taxon>Tissierellaceae</taxon>
        <taxon>Tissierella</taxon>
    </lineage>
</organism>
<dbReference type="CDD" id="cd12913">
    <property type="entry name" value="PDC1_MCP_like"/>
    <property type="match status" value="1"/>
</dbReference>
<sequence length="692" mass="76285">MKKISTRIILTVLSCAIAMSLVVGGTSIFRSIRVIEENAKENLLSTAQIYSGCFNEDLVLYEGTHNDLYQVLKGTIDMSRLDEEGYLVNYSDTILSLMVRGITQETRKCAGIYIAIDPKYTGRTEGSWAGIDDNGTLTQSLPTDIAGKSPDDPSVSFYYNAIRAGKGIWSDPYFNNANLNVMTYSAPIIIDKQTIGVIGVDLRVKDLIREVEDVKLYDTGYAFLLNKDYEFLVHPDLDKNTNLKTMENGKYAYIVEEVENKENGIIEDEFDGQTQIIAFSKLYDGKVVILSIPKKEILTKVYTTTNFIAMVIIVASMISIFLSFILGKKISDPIVFATDILNKISKLDLTDMEETKKMKVFLNRKDEVGAIFKATGVLKEEMRNIIKAIEDTTTSIVENTNSLTTATHETTQSVNDISKTVEELAQASMGQAEDAEIGSEKLYILANEIKAAVENGQIVVESSTRVQGINEEGSQAMDNMVKKFNIANRSNHMVAENINSLSEKSQSIGSILNTIISISEQTNLLALNAAIEAARAGEAGKGFAVVAEEIRKLSEQTGHATKSIEDILNAIQFEVETTKVSMDESEESLNDANNTLEQVKKGFDEIYKAILISIEAINQLDGKLEIIDNEKENVILTIQSISSVTEETAASTEELSASMEEQAATMETILNNTEKLAGVIEKLNGLVGRFKL</sequence>
<evidence type="ECO:0000256" key="7">
    <source>
        <dbReference type="ARBA" id="ARBA00023224"/>
    </source>
</evidence>
<dbReference type="PROSITE" id="PS50111">
    <property type="entry name" value="CHEMOTAXIS_TRANSDUC_2"/>
    <property type="match status" value="1"/>
</dbReference>
<evidence type="ECO:0000259" key="10">
    <source>
        <dbReference type="PROSITE" id="PS50111"/>
    </source>
</evidence>
<evidence type="ECO:0000256" key="4">
    <source>
        <dbReference type="ARBA" id="ARBA00022692"/>
    </source>
</evidence>